<feature type="non-terminal residue" evidence="1">
    <location>
        <position position="58"/>
    </location>
</feature>
<sequence>PMDCPRKSFTGLYWSNQGSRRPAAGGRRCGWTCLGMRCLCAALCLAASLGHAGGTIVK</sequence>
<accession>A0ABD0L1D2</accession>
<organism evidence="1 2">
    <name type="scientific">Batillaria attramentaria</name>
    <dbReference type="NCBI Taxonomy" id="370345"/>
    <lineage>
        <taxon>Eukaryota</taxon>
        <taxon>Metazoa</taxon>
        <taxon>Spiralia</taxon>
        <taxon>Lophotrochozoa</taxon>
        <taxon>Mollusca</taxon>
        <taxon>Gastropoda</taxon>
        <taxon>Caenogastropoda</taxon>
        <taxon>Sorbeoconcha</taxon>
        <taxon>Cerithioidea</taxon>
        <taxon>Batillariidae</taxon>
        <taxon>Batillaria</taxon>
    </lineage>
</organism>
<proteinExistence type="predicted"/>
<evidence type="ECO:0000313" key="1">
    <source>
        <dbReference type="EMBL" id="KAK7493192.1"/>
    </source>
</evidence>
<comment type="caution">
    <text evidence="1">The sequence shown here is derived from an EMBL/GenBank/DDBJ whole genome shotgun (WGS) entry which is preliminary data.</text>
</comment>
<evidence type="ECO:0000313" key="2">
    <source>
        <dbReference type="Proteomes" id="UP001519460"/>
    </source>
</evidence>
<gene>
    <name evidence="1" type="ORF">BaRGS_00015529</name>
</gene>
<feature type="non-terminal residue" evidence="1">
    <location>
        <position position="1"/>
    </location>
</feature>
<dbReference type="Proteomes" id="UP001519460">
    <property type="component" value="Unassembled WGS sequence"/>
</dbReference>
<reference evidence="1 2" key="1">
    <citation type="journal article" date="2023" name="Sci. Data">
        <title>Genome assembly of the Korean intertidal mud-creeper Batillaria attramentaria.</title>
        <authorList>
            <person name="Patra A.K."/>
            <person name="Ho P.T."/>
            <person name="Jun S."/>
            <person name="Lee S.J."/>
            <person name="Kim Y."/>
            <person name="Won Y.J."/>
        </authorList>
    </citation>
    <scope>NUCLEOTIDE SEQUENCE [LARGE SCALE GENOMIC DNA]</scope>
    <source>
        <strain evidence="1">Wonlab-2016</strain>
    </source>
</reference>
<protein>
    <submittedName>
        <fullName evidence="1">Uncharacterized protein</fullName>
    </submittedName>
</protein>
<dbReference type="AlphaFoldDB" id="A0ABD0L1D2"/>
<keyword evidence="2" id="KW-1185">Reference proteome</keyword>
<name>A0ABD0L1D2_9CAEN</name>
<dbReference type="EMBL" id="JACVVK020000095">
    <property type="protein sequence ID" value="KAK7493192.1"/>
    <property type="molecule type" value="Genomic_DNA"/>
</dbReference>